<proteinExistence type="predicted"/>
<dbReference type="STRING" id="526218.Sterm_3914"/>
<accession>D1AGM7</accession>
<dbReference type="EMBL" id="CP001739">
    <property type="protein sequence ID" value="ACZ10747.1"/>
    <property type="molecule type" value="Genomic_DNA"/>
</dbReference>
<organism evidence="1 2">
    <name type="scientific">Sebaldella termitidis (strain ATCC 33386 / NCTC 11300)</name>
    <dbReference type="NCBI Taxonomy" id="526218"/>
    <lineage>
        <taxon>Bacteria</taxon>
        <taxon>Fusobacteriati</taxon>
        <taxon>Fusobacteriota</taxon>
        <taxon>Fusobacteriia</taxon>
        <taxon>Fusobacteriales</taxon>
        <taxon>Leptotrichiaceae</taxon>
        <taxon>Sebaldella</taxon>
    </lineage>
</organism>
<protein>
    <submittedName>
        <fullName evidence="1">Uncharacterized protein</fullName>
    </submittedName>
</protein>
<keyword evidence="2" id="KW-1185">Reference proteome</keyword>
<evidence type="ECO:0000313" key="1">
    <source>
        <dbReference type="EMBL" id="ACZ10747.1"/>
    </source>
</evidence>
<dbReference type="KEGG" id="str:Sterm_3914"/>
<dbReference type="Proteomes" id="UP000000845">
    <property type="component" value="Chromosome"/>
</dbReference>
<name>D1AGM7_SEBTE</name>
<gene>
    <name evidence="1" type="ordered locus">Sterm_3914</name>
</gene>
<dbReference type="AlphaFoldDB" id="D1AGM7"/>
<reference evidence="2" key="1">
    <citation type="submission" date="2009-09" db="EMBL/GenBank/DDBJ databases">
        <title>The complete chromosome of Sebaldella termitidis ATCC 33386.</title>
        <authorList>
            <consortium name="US DOE Joint Genome Institute (JGI-PGF)"/>
            <person name="Lucas S."/>
            <person name="Copeland A."/>
            <person name="Lapidus A."/>
            <person name="Glavina del Rio T."/>
            <person name="Dalin E."/>
            <person name="Tice H."/>
            <person name="Bruce D."/>
            <person name="Goodwin L."/>
            <person name="Pitluck S."/>
            <person name="Kyrpides N."/>
            <person name="Mavromatis K."/>
            <person name="Ivanova N."/>
            <person name="Mikhailova N."/>
            <person name="Sims D."/>
            <person name="Meincke L."/>
            <person name="Brettin T."/>
            <person name="Detter J.C."/>
            <person name="Han C."/>
            <person name="Larimer F."/>
            <person name="Land M."/>
            <person name="Hauser L."/>
            <person name="Markowitz V."/>
            <person name="Cheng J.F."/>
            <person name="Hugenholtz P."/>
            <person name="Woyke T."/>
            <person name="Wu D."/>
            <person name="Eisen J.A."/>
        </authorList>
    </citation>
    <scope>NUCLEOTIDE SEQUENCE [LARGE SCALE GENOMIC DNA]</scope>
    <source>
        <strain evidence="2">ATCC 33386 / NCTC 11300</strain>
    </source>
</reference>
<sequence>MKNKVFTEKTGDFEILFEKSGDNIKIINVIEDISEKVVI</sequence>
<reference evidence="1 2" key="2">
    <citation type="journal article" date="2010" name="Stand. Genomic Sci.">
        <title>Complete genome sequence of Sebaldella termitidis type strain (NCTC 11300).</title>
        <authorList>
            <person name="Harmon-Smith M."/>
            <person name="Celia L."/>
            <person name="Chertkov O."/>
            <person name="Lapidus A."/>
            <person name="Copeland A."/>
            <person name="Glavina Del Rio T."/>
            <person name="Nolan M."/>
            <person name="Lucas S."/>
            <person name="Tice H."/>
            <person name="Cheng J.F."/>
            <person name="Han C."/>
            <person name="Detter J.C."/>
            <person name="Bruce D."/>
            <person name="Goodwin L."/>
            <person name="Pitluck S."/>
            <person name="Pati A."/>
            <person name="Liolios K."/>
            <person name="Ivanova N."/>
            <person name="Mavromatis K."/>
            <person name="Mikhailova N."/>
            <person name="Chen A."/>
            <person name="Palaniappan K."/>
            <person name="Land M."/>
            <person name="Hauser L."/>
            <person name="Chang Y.J."/>
            <person name="Jeffries C.D."/>
            <person name="Brettin T."/>
            <person name="Goker M."/>
            <person name="Beck B."/>
            <person name="Bristow J."/>
            <person name="Eisen J.A."/>
            <person name="Markowitz V."/>
            <person name="Hugenholtz P."/>
            <person name="Kyrpides N.C."/>
            <person name="Klenk H.P."/>
            <person name="Chen F."/>
        </authorList>
    </citation>
    <scope>NUCLEOTIDE SEQUENCE [LARGE SCALE GENOMIC DNA]</scope>
    <source>
        <strain evidence="2">ATCC 33386 / NCTC 11300</strain>
    </source>
</reference>
<dbReference type="HOGENOM" id="CLU_3316777_0_0_0"/>
<evidence type="ECO:0000313" key="2">
    <source>
        <dbReference type="Proteomes" id="UP000000845"/>
    </source>
</evidence>